<accession>A0A0W1R3H7</accession>
<proteinExistence type="predicted"/>
<evidence type="ECO:0000313" key="3">
    <source>
        <dbReference type="Proteomes" id="UP000054387"/>
    </source>
</evidence>
<gene>
    <name evidence="2" type="ORF">AUR64_02540</name>
</gene>
<comment type="caution">
    <text evidence="2">The sequence shown here is derived from an EMBL/GenBank/DDBJ whole genome shotgun (WGS) entry which is preliminary data.</text>
</comment>
<dbReference type="EMBL" id="LOPU01000040">
    <property type="protein sequence ID" value="KTG07738.1"/>
    <property type="molecule type" value="Genomic_DNA"/>
</dbReference>
<organism evidence="2 3">
    <name type="scientific">Haloprofundus marisrubri</name>
    <dbReference type="NCBI Taxonomy" id="1514971"/>
    <lineage>
        <taxon>Archaea</taxon>
        <taxon>Methanobacteriati</taxon>
        <taxon>Methanobacteriota</taxon>
        <taxon>Stenosarchaea group</taxon>
        <taxon>Halobacteria</taxon>
        <taxon>Halobacteriales</taxon>
        <taxon>Haloferacaceae</taxon>
        <taxon>Haloprofundus</taxon>
    </lineage>
</organism>
<dbReference type="RefSeq" id="WP_058583569.1">
    <property type="nucleotide sequence ID" value="NZ_LOPU01000040.1"/>
</dbReference>
<sequence length="86" mass="9198">MAIDEPVDRSGESTQSERSLLTAEDNELSEMPGVLSQQTDRRILIHPLSHDGPIPVESLAAQFAAPGASEPPEPPDGPTDRKQEGP</sequence>
<feature type="region of interest" description="Disordered" evidence="1">
    <location>
        <begin position="48"/>
        <end position="86"/>
    </location>
</feature>
<reference evidence="2 3" key="1">
    <citation type="submission" date="2015-12" db="EMBL/GenBank/DDBJ databases">
        <title>Haloprofundus marisrubri gen. nov., sp. nov., an extremely halophilic archaeon isolated from the Discovery deep brine-seawater interface in the Red Sea.</title>
        <authorList>
            <person name="Zhang G."/>
            <person name="Stingl U."/>
            <person name="Rashid M."/>
        </authorList>
    </citation>
    <scope>NUCLEOTIDE SEQUENCE [LARGE SCALE GENOMIC DNA]</scope>
    <source>
        <strain evidence="2 3">SB9</strain>
    </source>
</reference>
<protein>
    <submittedName>
        <fullName evidence="2">Uncharacterized protein</fullName>
    </submittedName>
</protein>
<evidence type="ECO:0000256" key="1">
    <source>
        <dbReference type="SAM" id="MobiDB-lite"/>
    </source>
</evidence>
<dbReference type="AlphaFoldDB" id="A0A0W1R3H7"/>
<name>A0A0W1R3H7_9EURY</name>
<dbReference type="Proteomes" id="UP000054387">
    <property type="component" value="Unassembled WGS sequence"/>
</dbReference>
<dbReference type="STRING" id="1514971.AUR64_02540"/>
<feature type="compositionally biased region" description="Basic and acidic residues" evidence="1">
    <location>
        <begin position="1"/>
        <end position="11"/>
    </location>
</feature>
<keyword evidence="3" id="KW-1185">Reference proteome</keyword>
<feature type="region of interest" description="Disordered" evidence="1">
    <location>
        <begin position="1"/>
        <end position="35"/>
    </location>
</feature>
<evidence type="ECO:0000313" key="2">
    <source>
        <dbReference type="EMBL" id="KTG07738.1"/>
    </source>
</evidence>